<evidence type="ECO:0000313" key="2">
    <source>
        <dbReference type="EMBL" id="PPQ92901.1"/>
    </source>
</evidence>
<accession>A0A409XQB9</accession>
<comment type="caution">
    <text evidence="2">The sequence shown here is derived from an EMBL/GenBank/DDBJ whole genome shotgun (WGS) entry which is preliminary data.</text>
</comment>
<reference evidence="2 3" key="1">
    <citation type="journal article" date="2018" name="Evol. Lett.">
        <title>Horizontal gene cluster transfer increased hallucinogenic mushroom diversity.</title>
        <authorList>
            <person name="Reynolds H.T."/>
            <person name="Vijayakumar V."/>
            <person name="Gluck-Thaler E."/>
            <person name="Korotkin H.B."/>
            <person name="Matheny P.B."/>
            <person name="Slot J.C."/>
        </authorList>
    </citation>
    <scope>NUCLEOTIDE SEQUENCE [LARGE SCALE GENOMIC DNA]</scope>
    <source>
        <strain evidence="2 3">2631</strain>
    </source>
</reference>
<gene>
    <name evidence="2" type="ORF">CVT25_010457</name>
</gene>
<dbReference type="AlphaFoldDB" id="A0A409XQB9"/>
<evidence type="ECO:0000313" key="3">
    <source>
        <dbReference type="Proteomes" id="UP000283269"/>
    </source>
</evidence>
<proteinExistence type="predicted"/>
<dbReference type="Proteomes" id="UP000283269">
    <property type="component" value="Unassembled WGS sequence"/>
</dbReference>
<dbReference type="InParanoid" id="A0A409XQB9"/>
<keyword evidence="3" id="KW-1185">Reference proteome</keyword>
<protein>
    <submittedName>
        <fullName evidence="2">Uncharacterized protein</fullName>
    </submittedName>
</protein>
<dbReference type="EMBL" id="NHYD01000938">
    <property type="protein sequence ID" value="PPQ92901.1"/>
    <property type="molecule type" value="Genomic_DNA"/>
</dbReference>
<name>A0A409XQB9_PSICY</name>
<organism evidence="2 3">
    <name type="scientific">Psilocybe cyanescens</name>
    <dbReference type="NCBI Taxonomy" id="93625"/>
    <lineage>
        <taxon>Eukaryota</taxon>
        <taxon>Fungi</taxon>
        <taxon>Dikarya</taxon>
        <taxon>Basidiomycota</taxon>
        <taxon>Agaricomycotina</taxon>
        <taxon>Agaricomycetes</taxon>
        <taxon>Agaricomycetidae</taxon>
        <taxon>Agaricales</taxon>
        <taxon>Agaricineae</taxon>
        <taxon>Strophariaceae</taxon>
        <taxon>Psilocybe</taxon>
    </lineage>
</organism>
<evidence type="ECO:0000256" key="1">
    <source>
        <dbReference type="SAM" id="MobiDB-lite"/>
    </source>
</evidence>
<sequence length="108" mass="11332">MLVRSLAMTKRVAVQFKKPPTSSAPSSLVATYHILASPSSCRRQNSNIDSAERKSAPNATRTKKHLLAPTTHNTMCYNLFPNSPSESRAEFPAAGVGASAAFAGAGAA</sequence>
<feature type="region of interest" description="Disordered" evidence="1">
    <location>
        <begin position="41"/>
        <end position="67"/>
    </location>
</feature>